<name>A0A9X7BMF2_BACTU</name>
<dbReference type="AlphaFoldDB" id="A0A9X7BMF2"/>
<sequence length="98" mass="11488">MFLPNLISESTDTIIECIPEFDEIVICKNDKNIQMYLEQYYRNNKSTIFISSNRVLRDVAANMGFLSIPHFYIAQHILQKNLPLSTNIWIKRASSEYL</sequence>
<dbReference type="EMBL" id="NVDU01000040">
    <property type="protein sequence ID" value="PFV29627.1"/>
    <property type="molecule type" value="Genomic_DNA"/>
</dbReference>
<proteinExistence type="predicted"/>
<organism evidence="1 2">
    <name type="scientific">Bacillus thuringiensis</name>
    <dbReference type="NCBI Taxonomy" id="1428"/>
    <lineage>
        <taxon>Bacteria</taxon>
        <taxon>Bacillati</taxon>
        <taxon>Bacillota</taxon>
        <taxon>Bacilli</taxon>
        <taxon>Bacillales</taxon>
        <taxon>Bacillaceae</taxon>
        <taxon>Bacillus</taxon>
        <taxon>Bacillus cereus group</taxon>
    </lineage>
</organism>
<accession>A0A9X7BMF2</accession>
<dbReference type="Proteomes" id="UP000223366">
    <property type="component" value="Unassembled WGS sequence"/>
</dbReference>
<dbReference type="RefSeq" id="WP_097962101.1">
    <property type="nucleotide sequence ID" value="NZ_NVDU01000040.1"/>
</dbReference>
<evidence type="ECO:0000313" key="2">
    <source>
        <dbReference type="Proteomes" id="UP000223366"/>
    </source>
</evidence>
<gene>
    <name evidence="1" type="ORF">COK99_17220</name>
</gene>
<reference evidence="1 2" key="1">
    <citation type="submission" date="2017-09" db="EMBL/GenBank/DDBJ databases">
        <title>Large-scale bioinformatics analysis of Bacillus genomes uncovers conserved roles of natural products in bacterial physiology.</title>
        <authorList>
            <consortium name="Agbiome Team Llc"/>
            <person name="Bleich R.M."/>
            <person name="Grubbs K.J."/>
            <person name="Santa Maria K.C."/>
            <person name="Allen S.E."/>
            <person name="Farag S."/>
            <person name="Shank E.A."/>
            <person name="Bowers A."/>
        </authorList>
    </citation>
    <scope>NUCLEOTIDE SEQUENCE [LARGE SCALE GENOMIC DNA]</scope>
    <source>
        <strain evidence="1 2">AFS060060</strain>
    </source>
</reference>
<comment type="caution">
    <text evidence="1">The sequence shown here is derived from an EMBL/GenBank/DDBJ whole genome shotgun (WGS) entry which is preliminary data.</text>
</comment>
<evidence type="ECO:0000313" key="1">
    <source>
        <dbReference type="EMBL" id="PFV29627.1"/>
    </source>
</evidence>
<protein>
    <submittedName>
        <fullName evidence="1">Uncharacterized protein</fullName>
    </submittedName>
</protein>